<dbReference type="EMBL" id="LR796418">
    <property type="protein sequence ID" value="CAB4143173.1"/>
    <property type="molecule type" value="Genomic_DNA"/>
</dbReference>
<protein>
    <submittedName>
        <fullName evidence="2">Uncharacterized protein</fullName>
    </submittedName>
</protein>
<accession>A0A6J5NV63</accession>
<sequence>MADKDFVIKHGLVVGGTATINGVQIDPSGANSGEVLKFDGNKFVSGTALSNAGQSVSYEETIGNNSSTSFTVTHSLGTKNLNVIVTENVSPYDVVDVRWEATSTDVITIDFSAAPNTNSKRVIIKGPGTKDFYSETIGDGSNSSIVISHNLGSRNIVPVLRNVNSPYEVVEVSAQATTTDSVTFDFSSPPSSSSLVASVYLLDIDNSSIFTVGNGSSKEFTVTHNLNTRDIGVTCRATGSPYDFISVRWEALTPNTAKVIFSSPPAVNSRRIGIYKSLGGSKDFNSEFDLIDGDVTPTLDNVYSLGTPELRWKSVSIGGGTLYITDSGNNNQVAVTVSNGVFNIDGIAQAQLPNVKVTNLTFNDNTVQTTAAIGLPSGGVTNQLLAKSADTDYSVQWINEAPAASYTSQVKHLVKNDDSVTLTKGMVVYTSGANGNNILVKRAIATSDITSSQVLGFVEANIAVNGTGYVVNNGLISNINTNSAGAVGDPVWLSPSTAGSVVYGLLNKPDAPNHLVYLGVVNRKNASTGAIFVHVSNGWELNELHNVSASSPVSGDFLKYNGSVWVNDAINLGTDTTGDYISSLVAGTGITLSNNSGEGATPTITVNTSVIAAIDSPSLTGTPLAPTAANTTNNTQIATTAYVKTVINDLINSAPSTLDTLGEIATSLANNASLSSSLTSSIALKAPLADPTFTGTVTIPAGASISGFATLASPTFTGTVTLPANTSIGNVTSTEIGYVDGVTSAIQTQIDSKLSTESAATLYEKLIPFSSSAPVSPATGDLWVDSSVLIIKVYNGSAWVTIGSVADDDQPILAARIFS</sequence>
<gene>
    <name evidence="1" type="ORF">UFOVP436_85</name>
    <name evidence="2" type="ORF">UFOVP784_85</name>
</gene>
<proteinExistence type="predicted"/>
<organism evidence="2">
    <name type="scientific">uncultured Caudovirales phage</name>
    <dbReference type="NCBI Taxonomy" id="2100421"/>
    <lineage>
        <taxon>Viruses</taxon>
        <taxon>Duplodnaviria</taxon>
        <taxon>Heunggongvirae</taxon>
        <taxon>Uroviricota</taxon>
        <taxon>Caudoviricetes</taxon>
        <taxon>Peduoviridae</taxon>
        <taxon>Maltschvirus</taxon>
        <taxon>Maltschvirus maltsch</taxon>
    </lineage>
</organism>
<dbReference type="EMBL" id="LR796737">
    <property type="protein sequence ID" value="CAB4162662.1"/>
    <property type="molecule type" value="Genomic_DNA"/>
</dbReference>
<evidence type="ECO:0000313" key="2">
    <source>
        <dbReference type="EMBL" id="CAB4162662.1"/>
    </source>
</evidence>
<reference evidence="2" key="1">
    <citation type="submission" date="2020-04" db="EMBL/GenBank/DDBJ databases">
        <authorList>
            <person name="Chiriac C."/>
            <person name="Salcher M."/>
            <person name="Ghai R."/>
            <person name="Kavagutti S V."/>
        </authorList>
    </citation>
    <scope>NUCLEOTIDE SEQUENCE</scope>
</reference>
<name>A0A6J5NV63_9CAUD</name>
<evidence type="ECO:0000313" key="1">
    <source>
        <dbReference type="EMBL" id="CAB4143173.1"/>
    </source>
</evidence>